<evidence type="ECO:0000313" key="3">
    <source>
        <dbReference type="EMBL" id="KAA1070789.1"/>
    </source>
</evidence>
<feature type="chain" id="PRO_5036137149" evidence="2">
    <location>
        <begin position="17"/>
        <end position="103"/>
    </location>
</feature>
<dbReference type="Proteomes" id="UP000324748">
    <property type="component" value="Unassembled WGS sequence"/>
</dbReference>
<feature type="region of interest" description="Disordered" evidence="1">
    <location>
        <begin position="22"/>
        <end position="82"/>
    </location>
</feature>
<keyword evidence="2" id="KW-0732">Signal</keyword>
<evidence type="ECO:0000313" key="4">
    <source>
        <dbReference type="EMBL" id="KAA1125705.1"/>
    </source>
</evidence>
<accession>A0A5B0M3H7</accession>
<sequence length="103" mass="11665">MRLLLIVAALIPFAYLLEPERQLQPDGKGFRKRASRDPIAIVKAPAKRKKRNTPNKPNKPNKPSEPNTSPINLGPGFLQRPHKDDTIYTLYSGADGYYTEMFN</sequence>
<reference evidence="5 6" key="1">
    <citation type="submission" date="2019-05" db="EMBL/GenBank/DDBJ databases">
        <title>Emergence of the Ug99 lineage of the wheat stem rust pathogen through somatic hybridization.</title>
        <authorList>
            <person name="Li F."/>
            <person name="Upadhyaya N.M."/>
            <person name="Sperschneider J."/>
            <person name="Matny O."/>
            <person name="Nguyen-Phuc H."/>
            <person name="Mago R."/>
            <person name="Raley C."/>
            <person name="Miller M.E."/>
            <person name="Silverstein K.A.T."/>
            <person name="Henningsen E."/>
            <person name="Hirsch C.D."/>
            <person name="Visser B."/>
            <person name="Pretorius Z.A."/>
            <person name="Steffenson B.J."/>
            <person name="Schwessinger B."/>
            <person name="Dodds P.N."/>
            <person name="Figueroa M."/>
        </authorList>
    </citation>
    <scope>NUCLEOTIDE SEQUENCE [LARGE SCALE GENOMIC DNA]</scope>
    <source>
        <strain evidence="3">21-0</strain>
        <strain evidence="4 6">Ug99</strain>
    </source>
</reference>
<dbReference type="AlphaFoldDB" id="A0A5B0M3H7"/>
<evidence type="ECO:0000313" key="5">
    <source>
        <dbReference type="Proteomes" id="UP000324748"/>
    </source>
</evidence>
<dbReference type="EMBL" id="VDEP01000175">
    <property type="protein sequence ID" value="KAA1125705.1"/>
    <property type="molecule type" value="Genomic_DNA"/>
</dbReference>
<protein>
    <submittedName>
        <fullName evidence="3">Uncharacterized protein</fullName>
    </submittedName>
</protein>
<dbReference type="OrthoDB" id="10351275at2759"/>
<evidence type="ECO:0000256" key="1">
    <source>
        <dbReference type="SAM" id="MobiDB-lite"/>
    </source>
</evidence>
<dbReference type="Proteomes" id="UP000325313">
    <property type="component" value="Unassembled WGS sequence"/>
</dbReference>
<comment type="caution">
    <text evidence="3">The sequence shown here is derived from an EMBL/GenBank/DDBJ whole genome shotgun (WGS) entry which is preliminary data.</text>
</comment>
<evidence type="ECO:0000313" key="6">
    <source>
        <dbReference type="Proteomes" id="UP000325313"/>
    </source>
</evidence>
<dbReference type="EMBL" id="VSWC01000171">
    <property type="protein sequence ID" value="KAA1070789.1"/>
    <property type="molecule type" value="Genomic_DNA"/>
</dbReference>
<organism evidence="3 5">
    <name type="scientific">Puccinia graminis f. sp. tritici</name>
    <dbReference type="NCBI Taxonomy" id="56615"/>
    <lineage>
        <taxon>Eukaryota</taxon>
        <taxon>Fungi</taxon>
        <taxon>Dikarya</taxon>
        <taxon>Basidiomycota</taxon>
        <taxon>Pucciniomycotina</taxon>
        <taxon>Pucciniomycetes</taxon>
        <taxon>Pucciniales</taxon>
        <taxon>Pucciniaceae</taxon>
        <taxon>Puccinia</taxon>
    </lineage>
</organism>
<name>A0A5B0M3H7_PUCGR</name>
<proteinExistence type="predicted"/>
<feature type="signal peptide" evidence="2">
    <location>
        <begin position="1"/>
        <end position="16"/>
    </location>
</feature>
<gene>
    <name evidence="3" type="ORF">PGT21_023939</name>
    <name evidence="4" type="ORF">PGTUg99_002573</name>
</gene>
<evidence type="ECO:0000256" key="2">
    <source>
        <dbReference type="SAM" id="SignalP"/>
    </source>
</evidence>
<keyword evidence="5" id="KW-1185">Reference proteome</keyword>